<evidence type="ECO:0000256" key="1">
    <source>
        <dbReference type="SAM" id="Phobius"/>
    </source>
</evidence>
<evidence type="ECO:0000313" key="3">
    <source>
        <dbReference type="Proteomes" id="UP000242146"/>
    </source>
</evidence>
<name>A0A1X2GHJ1_9FUNG</name>
<evidence type="ECO:0008006" key="4">
    <source>
        <dbReference type="Google" id="ProtNLM"/>
    </source>
</evidence>
<evidence type="ECO:0000313" key="2">
    <source>
        <dbReference type="EMBL" id="ORX54008.1"/>
    </source>
</evidence>
<dbReference type="EMBL" id="MCGT01000014">
    <property type="protein sequence ID" value="ORX54008.1"/>
    <property type="molecule type" value="Genomic_DNA"/>
</dbReference>
<keyword evidence="1" id="KW-1133">Transmembrane helix</keyword>
<feature type="transmembrane region" description="Helical" evidence="1">
    <location>
        <begin position="33"/>
        <end position="54"/>
    </location>
</feature>
<reference evidence="2 3" key="1">
    <citation type="submission" date="2016-07" db="EMBL/GenBank/DDBJ databases">
        <title>Pervasive Adenine N6-methylation of Active Genes in Fungi.</title>
        <authorList>
            <consortium name="DOE Joint Genome Institute"/>
            <person name="Mondo S.J."/>
            <person name="Dannebaum R.O."/>
            <person name="Kuo R.C."/>
            <person name="Labutti K."/>
            <person name="Haridas S."/>
            <person name="Kuo A."/>
            <person name="Salamov A."/>
            <person name="Ahrendt S.R."/>
            <person name="Lipzen A."/>
            <person name="Sullivan W."/>
            <person name="Andreopoulos W.B."/>
            <person name="Clum A."/>
            <person name="Lindquist E."/>
            <person name="Daum C."/>
            <person name="Ramamoorthy G.K."/>
            <person name="Gryganskyi A."/>
            <person name="Culley D."/>
            <person name="Magnuson J.K."/>
            <person name="James T.Y."/>
            <person name="O'Malley M.A."/>
            <person name="Stajich J.E."/>
            <person name="Spatafora J.W."/>
            <person name="Visel A."/>
            <person name="Grigoriev I.V."/>
        </authorList>
    </citation>
    <scope>NUCLEOTIDE SEQUENCE [LARGE SCALE GENOMIC DNA]</scope>
    <source>
        <strain evidence="2 3">NRRL 3301</strain>
    </source>
</reference>
<comment type="caution">
    <text evidence="2">The sequence shown here is derived from an EMBL/GenBank/DDBJ whole genome shotgun (WGS) entry which is preliminary data.</text>
</comment>
<keyword evidence="1" id="KW-0472">Membrane</keyword>
<gene>
    <name evidence="2" type="ORF">DM01DRAFT_143124</name>
</gene>
<feature type="transmembrane region" description="Helical" evidence="1">
    <location>
        <begin position="210"/>
        <end position="233"/>
    </location>
</feature>
<protein>
    <recommendedName>
        <fullName evidence="4">Transmembrane protein</fullName>
    </recommendedName>
</protein>
<proteinExistence type="predicted"/>
<feature type="transmembrane region" description="Helical" evidence="1">
    <location>
        <begin position="166"/>
        <end position="190"/>
    </location>
</feature>
<feature type="transmembrane region" description="Helical" evidence="1">
    <location>
        <begin position="93"/>
        <end position="113"/>
    </location>
</feature>
<dbReference type="Proteomes" id="UP000242146">
    <property type="component" value="Unassembled WGS sequence"/>
</dbReference>
<accession>A0A1X2GHJ1</accession>
<keyword evidence="1" id="KW-0812">Transmembrane</keyword>
<organism evidence="2 3">
    <name type="scientific">Hesseltinella vesiculosa</name>
    <dbReference type="NCBI Taxonomy" id="101127"/>
    <lineage>
        <taxon>Eukaryota</taxon>
        <taxon>Fungi</taxon>
        <taxon>Fungi incertae sedis</taxon>
        <taxon>Mucoromycota</taxon>
        <taxon>Mucoromycotina</taxon>
        <taxon>Mucoromycetes</taxon>
        <taxon>Mucorales</taxon>
        <taxon>Cunninghamellaceae</taxon>
        <taxon>Hesseltinella</taxon>
    </lineage>
</organism>
<dbReference type="STRING" id="101127.A0A1X2GHJ1"/>
<sequence length="310" mass="34405">MSTEAAIAEHEYEIFMQCIGTQQARFKESQDTLVYMSICLTCIAWQVLTAGSLLWNSRKWLHLAVLVNVLLPFLVVMTSLLNPLFNVSCEVRYWVAIVCVNLGGGCLQSILLYKAYICHNRSKVMLSVGSLINLGYAILIILYATLAKVDTYPDFIGNCVMVHLEWPALAKLGLDISSNVFLSFAFLSVIHRHYRMFGNSLHKSLLSSGLIFSVGVIVSNILTTILVSCRVVGGLSSDLYAFDWVITGYLLIKQFATDDKSDRVGEKEDLSHIQTSNSSVLSCRISDLHHDARGSASPTTLNGHMSWDKP</sequence>
<feature type="transmembrane region" description="Helical" evidence="1">
    <location>
        <begin position="125"/>
        <end position="146"/>
    </location>
</feature>
<feature type="transmembrane region" description="Helical" evidence="1">
    <location>
        <begin position="61"/>
        <end position="81"/>
    </location>
</feature>
<dbReference type="AlphaFoldDB" id="A0A1X2GHJ1"/>
<keyword evidence="3" id="KW-1185">Reference proteome</keyword>
<dbReference type="OrthoDB" id="5587891at2759"/>